<evidence type="ECO:0000259" key="5">
    <source>
        <dbReference type="PROSITE" id="PS50931"/>
    </source>
</evidence>
<comment type="similarity">
    <text evidence="1">Belongs to the LysR transcriptional regulatory family.</text>
</comment>
<dbReference type="Gene3D" id="1.10.10.10">
    <property type="entry name" value="Winged helix-like DNA-binding domain superfamily/Winged helix DNA-binding domain"/>
    <property type="match status" value="1"/>
</dbReference>
<keyword evidence="4" id="KW-0804">Transcription</keyword>
<dbReference type="Gene3D" id="3.40.190.10">
    <property type="entry name" value="Periplasmic binding protein-like II"/>
    <property type="match status" value="2"/>
</dbReference>
<dbReference type="Pfam" id="PF03466">
    <property type="entry name" value="LysR_substrate"/>
    <property type="match status" value="1"/>
</dbReference>
<dbReference type="Proteomes" id="UP000285970">
    <property type="component" value="Unassembled WGS sequence"/>
</dbReference>
<organism evidence="6 7">
    <name type="scientific">Microbacterium enclense</name>
    <dbReference type="NCBI Taxonomy" id="993073"/>
    <lineage>
        <taxon>Bacteria</taxon>
        <taxon>Bacillati</taxon>
        <taxon>Actinomycetota</taxon>
        <taxon>Actinomycetes</taxon>
        <taxon>Micrococcales</taxon>
        <taxon>Microbacteriaceae</taxon>
        <taxon>Microbacterium</taxon>
    </lineage>
</organism>
<dbReference type="InterPro" id="IPR000847">
    <property type="entry name" value="LysR_HTH_N"/>
</dbReference>
<comment type="caution">
    <text evidence="6">The sequence shown here is derived from an EMBL/GenBank/DDBJ whole genome shotgun (WGS) entry which is preliminary data.</text>
</comment>
<dbReference type="EMBL" id="RBZY01000059">
    <property type="protein sequence ID" value="RWR16305.1"/>
    <property type="molecule type" value="Genomic_DNA"/>
</dbReference>
<dbReference type="SUPFAM" id="SSF46785">
    <property type="entry name" value="Winged helix' DNA-binding domain"/>
    <property type="match status" value="1"/>
</dbReference>
<dbReference type="AlphaFoldDB" id="A0A443J6Z7"/>
<keyword evidence="3" id="KW-0238">DNA-binding</keyword>
<reference evidence="6 7" key="1">
    <citation type="journal article" date="2018" name="Front. Microbiol.">
        <title>Novel Insights Into Bacterial Dimethylsulfoniopropionate Catabolism in the East China Sea.</title>
        <authorList>
            <person name="Liu J."/>
            <person name="Liu J."/>
            <person name="Zhang S.H."/>
            <person name="Liang J."/>
            <person name="Lin H."/>
            <person name="Song D."/>
            <person name="Yang G.P."/>
            <person name="Todd J.D."/>
            <person name="Zhang X.H."/>
        </authorList>
    </citation>
    <scope>NUCLEOTIDE SEQUENCE [LARGE SCALE GENOMIC DNA]</scope>
    <source>
        <strain evidence="6 7">ZYFD042</strain>
    </source>
</reference>
<evidence type="ECO:0000313" key="6">
    <source>
        <dbReference type="EMBL" id="RWR16305.1"/>
    </source>
</evidence>
<dbReference type="InterPro" id="IPR036388">
    <property type="entry name" value="WH-like_DNA-bd_sf"/>
</dbReference>
<name>A0A443J6Z7_9MICO</name>
<dbReference type="InterPro" id="IPR005119">
    <property type="entry name" value="LysR_subst-bd"/>
</dbReference>
<dbReference type="OrthoDB" id="3673085at2"/>
<dbReference type="PROSITE" id="PS50931">
    <property type="entry name" value="HTH_LYSR"/>
    <property type="match status" value="1"/>
</dbReference>
<dbReference type="InterPro" id="IPR036390">
    <property type="entry name" value="WH_DNA-bd_sf"/>
</dbReference>
<evidence type="ECO:0000313" key="7">
    <source>
        <dbReference type="Proteomes" id="UP000285970"/>
    </source>
</evidence>
<gene>
    <name evidence="6" type="ORF">D8Y23_13765</name>
</gene>
<evidence type="ECO:0000256" key="3">
    <source>
        <dbReference type="ARBA" id="ARBA00023125"/>
    </source>
</evidence>
<proteinExistence type="inferred from homology"/>
<dbReference type="GO" id="GO:0003677">
    <property type="term" value="F:DNA binding"/>
    <property type="evidence" value="ECO:0007669"/>
    <property type="project" value="UniProtKB-KW"/>
</dbReference>
<protein>
    <submittedName>
        <fullName evidence="6">LysR family transcriptional regulator</fullName>
    </submittedName>
</protein>
<dbReference type="GO" id="GO:0003700">
    <property type="term" value="F:DNA-binding transcription factor activity"/>
    <property type="evidence" value="ECO:0007669"/>
    <property type="project" value="InterPro"/>
</dbReference>
<dbReference type="PANTHER" id="PTHR30346:SF29">
    <property type="entry name" value="LYSR SUBSTRATE-BINDING"/>
    <property type="match status" value="1"/>
</dbReference>
<sequence>MFDLHRLRLLHELSVRGTLAAVAEALSFSPSTISQQLARLEGEAGVPLLEPEGRRVRLTAQGEALAAHAARMLAADEAARAELEALQPSLAPVRLAVMQSAAHGLVPGALDVLAETEPRLRVEIAELAPEEGLFEVAARGFDLAVAEQYPGHTREQRALLERRTLGRDAIRLAVAHGDPAATLADLRDRTWVMEPEGTAARLWATQQCRAAGFEPDVRFSLADLTAQVRLVASGHAVGMIPALVFGGDEPATRFIELRDHPRREIFTAARRGTTGRPGIRAVRAALEAAIARAPGISGESAPIE</sequence>
<accession>A0A443J6Z7</accession>
<evidence type="ECO:0000256" key="1">
    <source>
        <dbReference type="ARBA" id="ARBA00009437"/>
    </source>
</evidence>
<dbReference type="SUPFAM" id="SSF53850">
    <property type="entry name" value="Periplasmic binding protein-like II"/>
    <property type="match status" value="1"/>
</dbReference>
<dbReference type="PANTHER" id="PTHR30346">
    <property type="entry name" value="TRANSCRIPTIONAL DUAL REGULATOR HCAR-RELATED"/>
    <property type="match status" value="1"/>
</dbReference>
<evidence type="ECO:0000256" key="4">
    <source>
        <dbReference type="ARBA" id="ARBA00023163"/>
    </source>
</evidence>
<feature type="domain" description="HTH lysR-type" evidence="5">
    <location>
        <begin position="2"/>
        <end position="59"/>
    </location>
</feature>
<evidence type="ECO:0000256" key="2">
    <source>
        <dbReference type="ARBA" id="ARBA00023015"/>
    </source>
</evidence>
<keyword evidence="2" id="KW-0805">Transcription regulation</keyword>
<dbReference type="GO" id="GO:0032993">
    <property type="term" value="C:protein-DNA complex"/>
    <property type="evidence" value="ECO:0007669"/>
    <property type="project" value="TreeGrafter"/>
</dbReference>
<dbReference type="Pfam" id="PF00126">
    <property type="entry name" value="HTH_1"/>
    <property type="match status" value="1"/>
</dbReference>
<dbReference type="RefSeq" id="WP_128218667.1">
    <property type="nucleotide sequence ID" value="NZ_RBZY01000059.1"/>
</dbReference>